<dbReference type="AlphaFoldDB" id="A0A437RRW5"/>
<evidence type="ECO:0000313" key="1">
    <source>
        <dbReference type="EMBL" id="RVU49523.1"/>
    </source>
</evidence>
<organism evidence="1 2">
    <name type="scientific">Rubrivivax rivuli</name>
    <dbReference type="NCBI Taxonomy" id="1862385"/>
    <lineage>
        <taxon>Bacteria</taxon>
        <taxon>Pseudomonadati</taxon>
        <taxon>Pseudomonadota</taxon>
        <taxon>Betaproteobacteria</taxon>
        <taxon>Burkholderiales</taxon>
        <taxon>Sphaerotilaceae</taxon>
        <taxon>Rubrivivax</taxon>
    </lineage>
</organism>
<comment type="caution">
    <text evidence="1">The sequence shown here is derived from an EMBL/GenBank/DDBJ whole genome shotgun (WGS) entry which is preliminary data.</text>
</comment>
<dbReference type="EMBL" id="SACR01000001">
    <property type="protein sequence ID" value="RVU49523.1"/>
    <property type="molecule type" value="Genomic_DNA"/>
</dbReference>
<dbReference type="Proteomes" id="UP000285575">
    <property type="component" value="Unassembled WGS sequence"/>
</dbReference>
<gene>
    <name evidence="1" type="ORF">EOE66_02850</name>
</gene>
<evidence type="ECO:0000313" key="2">
    <source>
        <dbReference type="Proteomes" id="UP000285575"/>
    </source>
</evidence>
<accession>A0A437RRW5</accession>
<protein>
    <submittedName>
        <fullName evidence="1">Uncharacterized protein</fullName>
    </submittedName>
</protein>
<proteinExistence type="predicted"/>
<dbReference type="RefSeq" id="WP_128227159.1">
    <property type="nucleotide sequence ID" value="NZ_SACR01000001.1"/>
</dbReference>
<sequence>MNAPLAKLKFLACQDIDRKAGEVRLKFISAASGQQRVYERKRAEAAALVADPQSMPGNFLFAEAQRTGRSAMEVAQAILAAVCREDLAAPFIEAERVGGKRDVRLANSPEAVAAALASSLAALEAATD</sequence>
<reference evidence="1 2" key="1">
    <citation type="submission" date="2019-01" db="EMBL/GenBank/DDBJ databases">
        <authorList>
            <person name="Chen W.-M."/>
        </authorList>
    </citation>
    <scope>NUCLEOTIDE SEQUENCE [LARGE SCALE GENOMIC DNA]</scope>
    <source>
        <strain evidence="1 2">KYPY4</strain>
    </source>
</reference>
<name>A0A437RRW5_9BURK</name>
<keyword evidence="2" id="KW-1185">Reference proteome</keyword>